<dbReference type="InterPro" id="IPR008949">
    <property type="entry name" value="Isoprenoid_synthase_dom_sf"/>
</dbReference>
<dbReference type="EMBL" id="UINC01017312">
    <property type="protein sequence ID" value="SVA71603.1"/>
    <property type="molecule type" value="Genomic_DNA"/>
</dbReference>
<evidence type="ECO:0000256" key="1">
    <source>
        <dbReference type="ARBA" id="ARBA00001946"/>
    </source>
</evidence>
<comment type="similarity">
    <text evidence="2">Belongs to the FPP/GGPP synthase family.</text>
</comment>
<keyword evidence="4" id="KW-0479">Metal-binding</keyword>
<proteinExistence type="inferred from homology"/>
<evidence type="ECO:0000256" key="5">
    <source>
        <dbReference type="ARBA" id="ARBA00022842"/>
    </source>
</evidence>
<dbReference type="SFLD" id="SFLDS00005">
    <property type="entry name" value="Isoprenoid_Synthase_Type_I"/>
    <property type="match status" value="1"/>
</dbReference>
<evidence type="ECO:0000256" key="4">
    <source>
        <dbReference type="ARBA" id="ARBA00022723"/>
    </source>
</evidence>
<dbReference type="InterPro" id="IPR033749">
    <property type="entry name" value="Polyprenyl_synt_CS"/>
</dbReference>
<evidence type="ECO:0008006" key="7">
    <source>
        <dbReference type="Google" id="ProtNLM"/>
    </source>
</evidence>
<dbReference type="PANTHER" id="PTHR12001:SF69">
    <property type="entry name" value="ALL TRANS-POLYPRENYL-DIPHOSPHATE SYNTHASE PDSS1"/>
    <property type="match status" value="1"/>
</dbReference>
<dbReference type="Gene3D" id="1.10.600.10">
    <property type="entry name" value="Farnesyl Diphosphate Synthase"/>
    <property type="match status" value="1"/>
</dbReference>
<dbReference type="CDD" id="cd00685">
    <property type="entry name" value="Trans_IPPS_HT"/>
    <property type="match status" value="1"/>
</dbReference>
<evidence type="ECO:0000256" key="3">
    <source>
        <dbReference type="ARBA" id="ARBA00022679"/>
    </source>
</evidence>
<protein>
    <recommendedName>
        <fullName evidence="7">Polyprenyl synthetase</fullName>
    </recommendedName>
</protein>
<comment type="cofactor">
    <cofactor evidence="1">
        <name>Mg(2+)</name>
        <dbReference type="ChEBI" id="CHEBI:18420"/>
    </cofactor>
</comment>
<keyword evidence="5" id="KW-0460">Magnesium</keyword>
<dbReference type="PANTHER" id="PTHR12001">
    <property type="entry name" value="GERANYLGERANYL PYROPHOSPHATE SYNTHASE"/>
    <property type="match status" value="1"/>
</dbReference>
<sequence>MVISTSLTNRINNVIKAELDLMKQQLIDLDFEDDYINDLAKEIISTSKQGKLLRPMLTILAGKMSEQMDENISLNIVNVAVAIELLHTASLVHDDIVDNATQRRGKESFNYVYGNDMAVMMGDMIFAKAGMFVFDTSNVEVMNKFGSTIVDLSMGQLLEMKSRNNIKQSKENYLYRIRKKTASLFETATWSGSVLANMDKEENDKLGQFGMNLGLAFQIFDDIRDFTDLNNKINKSGKNIGIDINNGILTLPVILSLENNFEANPFYKPIKFNDEINVKDLGLYLIQEGFIQQAKSIGNTYIEKAINNLQYFKSNEITNILFEIANSIK</sequence>
<dbReference type="SUPFAM" id="SSF48576">
    <property type="entry name" value="Terpenoid synthases"/>
    <property type="match status" value="1"/>
</dbReference>
<accession>A0A381Y555</accession>
<dbReference type="PROSITE" id="PS00723">
    <property type="entry name" value="POLYPRENYL_SYNTHASE_1"/>
    <property type="match status" value="1"/>
</dbReference>
<dbReference type="GO" id="GO:0046872">
    <property type="term" value="F:metal ion binding"/>
    <property type="evidence" value="ECO:0007669"/>
    <property type="project" value="UniProtKB-KW"/>
</dbReference>
<dbReference type="PROSITE" id="PS00444">
    <property type="entry name" value="POLYPRENYL_SYNTHASE_2"/>
    <property type="match status" value="1"/>
</dbReference>
<dbReference type="Pfam" id="PF00348">
    <property type="entry name" value="polyprenyl_synt"/>
    <property type="match status" value="1"/>
</dbReference>
<evidence type="ECO:0000256" key="2">
    <source>
        <dbReference type="ARBA" id="ARBA00006706"/>
    </source>
</evidence>
<dbReference type="InterPro" id="IPR000092">
    <property type="entry name" value="Polyprenyl_synt"/>
</dbReference>
<organism evidence="6">
    <name type="scientific">marine metagenome</name>
    <dbReference type="NCBI Taxonomy" id="408172"/>
    <lineage>
        <taxon>unclassified sequences</taxon>
        <taxon>metagenomes</taxon>
        <taxon>ecological metagenomes</taxon>
    </lineage>
</organism>
<keyword evidence="3" id="KW-0808">Transferase</keyword>
<dbReference type="GO" id="GO:0008299">
    <property type="term" value="P:isoprenoid biosynthetic process"/>
    <property type="evidence" value="ECO:0007669"/>
    <property type="project" value="InterPro"/>
</dbReference>
<name>A0A381Y555_9ZZZZ</name>
<dbReference type="AlphaFoldDB" id="A0A381Y555"/>
<reference evidence="6" key="1">
    <citation type="submission" date="2018-05" db="EMBL/GenBank/DDBJ databases">
        <authorList>
            <person name="Lanie J.A."/>
            <person name="Ng W.-L."/>
            <person name="Kazmierczak K.M."/>
            <person name="Andrzejewski T.M."/>
            <person name="Davidsen T.M."/>
            <person name="Wayne K.J."/>
            <person name="Tettelin H."/>
            <person name="Glass J.I."/>
            <person name="Rusch D."/>
            <person name="Podicherti R."/>
            <person name="Tsui H.-C.T."/>
            <person name="Winkler M.E."/>
        </authorList>
    </citation>
    <scope>NUCLEOTIDE SEQUENCE</scope>
</reference>
<dbReference type="GO" id="GO:0004659">
    <property type="term" value="F:prenyltransferase activity"/>
    <property type="evidence" value="ECO:0007669"/>
    <property type="project" value="InterPro"/>
</dbReference>
<evidence type="ECO:0000313" key="6">
    <source>
        <dbReference type="EMBL" id="SVA71603.1"/>
    </source>
</evidence>
<gene>
    <name evidence="6" type="ORF">METZ01_LOCUS124457</name>
</gene>